<evidence type="ECO:0000256" key="1">
    <source>
        <dbReference type="SAM" id="MobiDB-lite"/>
    </source>
</evidence>
<dbReference type="STRING" id="3827.A0A1S2Y2D2"/>
<accession>A0A1S2Y2D2</accession>
<keyword evidence="3" id="KW-1185">Reference proteome</keyword>
<dbReference type="eggNOG" id="ENOG502S6AS">
    <property type="taxonomic scope" value="Eukaryota"/>
</dbReference>
<keyword evidence="2" id="KW-1133">Transmembrane helix</keyword>
<proteinExistence type="predicted"/>
<feature type="region of interest" description="Disordered" evidence="1">
    <location>
        <begin position="14"/>
        <end position="60"/>
    </location>
</feature>
<dbReference type="OrthoDB" id="786513at2759"/>
<organism evidence="3 4">
    <name type="scientific">Cicer arietinum</name>
    <name type="common">Chickpea</name>
    <name type="synonym">Garbanzo</name>
    <dbReference type="NCBI Taxonomy" id="3827"/>
    <lineage>
        <taxon>Eukaryota</taxon>
        <taxon>Viridiplantae</taxon>
        <taxon>Streptophyta</taxon>
        <taxon>Embryophyta</taxon>
        <taxon>Tracheophyta</taxon>
        <taxon>Spermatophyta</taxon>
        <taxon>Magnoliopsida</taxon>
        <taxon>eudicotyledons</taxon>
        <taxon>Gunneridae</taxon>
        <taxon>Pentapetalae</taxon>
        <taxon>rosids</taxon>
        <taxon>fabids</taxon>
        <taxon>Fabales</taxon>
        <taxon>Fabaceae</taxon>
        <taxon>Papilionoideae</taxon>
        <taxon>50 kb inversion clade</taxon>
        <taxon>NPAAA clade</taxon>
        <taxon>Hologalegina</taxon>
        <taxon>IRL clade</taxon>
        <taxon>Cicereae</taxon>
        <taxon>Cicer</taxon>
    </lineage>
</organism>
<feature type="transmembrane region" description="Helical" evidence="2">
    <location>
        <begin position="133"/>
        <end position="156"/>
    </location>
</feature>
<reference evidence="4" key="2">
    <citation type="submission" date="2025-08" db="UniProtKB">
        <authorList>
            <consortium name="RefSeq"/>
        </authorList>
    </citation>
    <scope>IDENTIFICATION</scope>
    <source>
        <tissue evidence="4">Etiolated seedlings</tissue>
    </source>
</reference>
<sequence length="170" mass="18695">MFCSFSMTKPIVANANLPQNPDSSSSSSSTPQQLNLPQNQKPSSLAPTNRLRRLRPPQPSITQLERAVGAGSFRDGEPELKMNKDSDIKKTVLDLFLGQAMEGAMQKKLRETGEWLGDNGETRLQSSSSRKGILLFALRWILPIWGISLLIASGAIKLPFSSPFLDDLLL</sequence>
<protein>
    <submittedName>
        <fullName evidence="4">Probable NAD(P)H dehydrogenase subunit CRR3, chloroplastic isoform X1</fullName>
    </submittedName>
</protein>
<dbReference type="PANTHER" id="PTHR36340">
    <property type="entry name" value="NAD(P)H DEHYDROGENASE SUBUNIT CRR3, CHLOROPLASTIC-RELATED"/>
    <property type="match status" value="1"/>
</dbReference>
<dbReference type="KEGG" id="cam:101495006"/>
<dbReference type="GO" id="GO:0009535">
    <property type="term" value="C:chloroplast thylakoid membrane"/>
    <property type="evidence" value="ECO:0007669"/>
    <property type="project" value="InterPro"/>
</dbReference>
<dbReference type="Proteomes" id="UP000087171">
    <property type="component" value="Chromosome Ca4"/>
</dbReference>
<keyword evidence="2" id="KW-0472">Membrane</keyword>
<dbReference type="GO" id="GO:0009773">
    <property type="term" value="P:photosynthetic electron transport in photosystem I"/>
    <property type="evidence" value="ECO:0007669"/>
    <property type="project" value="InterPro"/>
</dbReference>
<dbReference type="RefSeq" id="XP_004498280.1">
    <property type="nucleotide sequence ID" value="XM_004498223.3"/>
</dbReference>
<gene>
    <name evidence="4" type="primary">LOC101495006</name>
</gene>
<evidence type="ECO:0000313" key="4">
    <source>
        <dbReference type="RefSeq" id="XP_004498280.1"/>
    </source>
</evidence>
<dbReference type="AlphaFoldDB" id="A0A1S2Y2D2"/>
<name>A0A1S2Y2D2_CICAR</name>
<dbReference type="PaxDb" id="3827-XP_004498280.1"/>
<dbReference type="GeneID" id="101495006"/>
<reference evidence="3" key="1">
    <citation type="journal article" date="2013" name="Nat. Biotechnol.">
        <title>Draft genome sequence of chickpea (Cicer arietinum) provides a resource for trait improvement.</title>
        <authorList>
            <person name="Varshney R.K."/>
            <person name="Song C."/>
            <person name="Saxena R.K."/>
            <person name="Azam S."/>
            <person name="Yu S."/>
            <person name="Sharpe A.G."/>
            <person name="Cannon S."/>
            <person name="Baek J."/>
            <person name="Rosen B.D."/>
            <person name="Tar'an B."/>
            <person name="Millan T."/>
            <person name="Zhang X."/>
            <person name="Ramsay L.D."/>
            <person name="Iwata A."/>
            <person name="Wang Y."/>
            <person name="Nelson W."/>
            <person name="Farmer A.D."/>
            <person name="Gaur P.M."/>
            <person name="Soderlund C."/>
            <person name="Penmetsa R.V."/>
            <person name="Xu C."/>
            <person name="Bharti A.K."/>
            <person name="He W."/>
            <person name="Winter P."/>
            <person name="Zhao S."/>
            <person name="Hane J.K."/>
            <person name="Carrasquilla-Garcia N."/>
            <person name="Condie J.A."/>
            <person name="Upadhyaya H.D."/>
            <person name="Luo M.C."/>
            <person name="Thudi M."/>
            <person name="Gowda C.L."/>
            <person name="Singh N.P."/>
            <person name="Lichtenzveig J."/>
            <person name="Gali K.K."/>
            <person name="Rubio J."/>
            <person name="Nadarajan N."/>
            <person name="Dolezel J."/>
            <person name="Bansal K.C."/>
            <person name="Xu X."/>
            <person name="Edwards D."/>
            <person name="Zhang G."/>
            <person name="Kahl G."/>
            <person name="Gil J."/>
            <person name="Singh K.B."/>
            <person name="Datta S.K."/>
            <person name="Jackson S.A."/>
            <person name="Wang J."/>
            <person name="Cook D.R."/>
        </authorList>
    </citation>
    <scope>NUCLEOTIDE SEQUENCE [LARGE SCALE GENOMIC DNA]</scope>
    <source>
        <strain evidence="3">cv. CDC Frontier</strain>
    </source>
</reference>
<keyword evidence="2" id="KW-0812">Transmembrane</keyword>
<dbReference type="GO" id="GO:0010598">
    <property type="term" value="C:NAD(P)H dehydrogenase complex (plastoquinone)"/>
    <property type="evidence" value="ECO:0007669"/>
    <property type="project" value="InterPro"/>
</dbReference>
<evidence type="ECO:0000313" key="3">
    <source>
        <dbReference type="Proteomes" id="UP000087171"/>
    </source>
</evidence>
<dbReference type="PANTHER" id="PTHR36340:SF1">
    <property type="entry name" value="NAD(P)H DEHYDROGENASE SUBUNIT CRR3, CHLOROPLASTIC-RELATED"/>
    <property type="match status" value="1"/>
</dbReference>
<feature type="compositionally biased region" description="Low complexity" evidence="1">
    <location>
        <begin position="16"/>
        <end position="40"/>
    </location>
</feature>
<evidence type="ECO:0000256" key="2">
    <source>
        <dbReference type="SAM" id="Phobius"/>
    </source>
</evidence>
<dbReference type="InterPro" id="IPR038931">
    <property type="entry name" value="CRR3"/>
</dbReference>